<accession>A0A226D6T8</accession>
<dbReference type="AlphaFoldDB" id="A0A226D6T8"/>
<dbReference type="EMBL" id="LNIX01000034">
    <property type="protein sequence ID" value="OXA40361.1"/>
    <property type="molecule type" value="Genomic_DNA"/>
</dbReference>
<feature type="transmembrane region" description="Helical" evidence="1">
    <location>
        <begin position="191"/>
        <end position="213"/>
    </location>
</feature>
<keyword evidence="1" id="KW-1133">Transmembrane helix</keyword>
<feature type="transmembrane region" description="Helical" evidence="1">
    <location>
        <begin position="328"/>
        <end position="353"/>
    </location>
</feature>
<feature type="transmembrane region" description="Helical" evidence="1">
    <location>
        <begin position="76"/>
        <end position="97"/>
    </location>
</feature>
<feature type="transmembrane region" description="Helical" evidence="1">
    <location>
        <begin position="117"/>
        <end position="139"/>
    </location>
</feature>
<evidence type="ECO:0000313" key="3">
    <source>
        <dbReference type="Proteomes" id="UP000198287"/>
    </source>
</evidence>
<keyword evidence="3" id="KW-1185">Reference proteome</keyword>
<name>A0A226D6T8_FOLCA</name>
<feature type="transmembrane region" description="Helical" evidence="1">
    <location>
        <begin position="394"/>
        <end position="414"/>
    </location>
</feature>
<organism evidence="2 3">
    <name type="scientific">Folsomia candida</name>
    <name type="common">Springtail</name>
    <dbReference type="NCBI Taxonomy" id="158441"/>
    <lineage>
        <taxon>Eukaryota</taxon>
        <taxon>Metazoa</taxon>
        <taxon>Ecdysozoa</taxon>
        <taxon>Arthropoda</taxon>
        <taxon>Hexapoda</taxon>
        <taxon>Collembola</taxon>
        <taxon>Entomobryomorpha</taxon>
        <taxon>Isotomoidea</taxon>
        <taxon>Isotomidae</taxon>
        <taxon>Proisotominae</taxon>
        <taxon>Folsomia</taxon>
    </lineage>
</organism>
<keyword evidence="1" id="KW-0472">Membrane</keyword>
<gene>
    <name evidence="2" type="ORF">Fcan01_25098</name>
</gene>
<keyword evidence="1" id="KW-0812">Transmembrane</keyword>
<evidence type="ECO:0000256" key="1">
    <source>
        <dbReference type="SAM" id="Phobius"/>
    </source>
</evidence>
<feature type="transmembrane region" description="Helical" evidence="1">
    <location>
        <begin position="233"/>
        <end position="261"/>
    </location>
</feature>
<protein>
    <submittedName>
        <fullName evidence="2">Uncharacterized protein</fullName>
    </submittedName>
</protein>
<comment type="caution">
    <text evidence="2">The sequence shown here is derived from an EMBL/GenBank/DDBJ whole genome shotgun (WGS) entry which is preliminary data.</text>
</comment>
<sequence length="415" mass="47039">MKSTFSESLTPDFSQMKILLPNFKQYFNLAFFSTSYAQGFKFFFAECPLFMKVLPFNFDRKEDRLTTLKGKEVDKAVFWASYALIVVYTGFFLWRILGSPGYENVAMTSLSGDEGEHQTIIFLATLTFCFFLYDTTLLLPGETAAVSAMITETFEIEADLIRRTGGSPTHVETIVRIVLGVVFSSRTNLPLIMAVLSIVMPQFGLASLFPALHFETSYVSTLVKIGIFLVEGWFWWGGCCAVILTNIIGYMVPIMVLKAVLGREIREKISNLRGLKIKYQRYRGLQIFLNVFNSCWESPFILFLLLGWTIVIIHSLFVLIHYHDKIGILTLLVFASLAIDGIIVIGLLHIFAAPYKMSREVVREWGQMAGNKKIWRSCAPLKVKIGTVNFFDKFTSLFVLEFCVTGVVNLLLGFQ</sequence>
<dbReference type="Proteomes" id="UP000198287">
    <property type="component" value="Unassembled WGS sequence"/>
</dbReference>
<evidence type="ECO:0000313" key="2">
    <source>
        <dbReference type="EMBL" id="OXA40361.1"/>
    </source>
</evidence>
<proteinExistence type="predicted"/>
<feature type="transmembrane region" description="Helical" evidence="1">
    <location>
        <begin position="300"/>
        <end position="322"/>
    </location>
</feature>
<reference evidence="2 3" key="1">
    <citation type="submission" date="2015-12" db="EMBL/GenBank/DDBJ databases">
        <title>The genome of Folsomia candida.</title>
        <authorList>
            <person name="Faddeeva A."/>
            <person name="Derks M.F."/>
            <person name="Anvar Y."/>
            <person name="Smit S."/>
            <person name="Van Straalen N."/>
            <person name="Roelofs D."/>
        </authorList>
    </citation>
    <scope>NUCLEOTIDE SEQUENCE [LARGE SCALE GENOMIC DNA]</scope>
    <source>
        <strain evidence="2 3">VU population</strain>
        <tissue evidence="2">Whole body</tissue>
    </source>
</reference>